<dbReference type="InParanoid" id="A0A024GDQ8"/>
<dbReference type="Gene3D" id="2.60.120.620">
    <property type="entry name" value="q2cbj1_9rhob like domain"/>
    <property type="match status" value="2"/>
</dbReference>
<dbReference type="PANTHER" id="PTHR10869:SF226">
    <property type="entry name" value="PROLYL 4-HYDROXYLASE ALPHA SUBUNIT DOMAIN-CONTAINING PROTEIN"/>
    <property type="match status" value="1"/>
</dbReference>
<evidence type="ECO:0000256" key="1">
    <source>
        <dbReference type="ARBA" id="ARBA00022723"/>
    </source>
</evidence>
<sequence length="685" mass="78819">MKDKIVIKSAVRKWRRKNLVNSSFKLIFGTLILAFIWTSFFPIYPIENTSTLSSTAMKQIKSQFIDTILSPKANANYSSILIKELSMQKITPTFALAPGTCDDRDYIPKGLHGNQNVHVSQPMEKILPQSNEVFFMLNGQNDGLYVSYNDKFGCIHAAATFAAISLGADANLLQNGVRLYSQFGFPILNTEHLIKANRIVHILLDYQLWTWPGIRVGYKYKLESGVVLTTIGLSPKVFDVEHFFTANEGDRIIEEGSHELHKRDRHNDVNQARTCESVFLRANRFTQDLQRRGAQITRAPSPSFAETLQLVRYGIGDFYRQHLDVLQSREFVPEHWNTFTFNDFAAWVSWAANRIQQLGDRVPHDFKIGGRFFPALYDVKGFHLELLSLFVQEARKSKLFLIHSDEAWDEWLTTNIYRQSTDIISVLLKEGNRPEYLPIIVRAWEHAIGLPELRYTFPPKRVNGLSHYYNWIRWAKERISFYGDSLPRHVRPGTRLYPTYMDTFQVVLLDYILGDYNAETMTKLIGNSWYDWMISNRREPGALGKVLQAFPSVVNLVVRSWEARAQVPNLRYSIPFYVKDFQPQRYATLSMYLNNQAIRGGEKVFPYSVDHAHDTGIHKKEMPECSSGLVVPPNALHATLYYSQTPEDDIDSMSIHGDCPLDEGTKWVLNLFMWNANAEEGASIW</sequence>
<dbReference type="GO" id="GO:0005783">
    <property type="term" value="C:endoplasmic reticulum"/>
    <property type="evidence" value="ECO:0007669"/>
    <property type="project" value="TreeGrafter"/>
</dbReference>
<dbReference type="PANTHER" id="PTHR10869">
    <property type="entry name" value="PROLYL 4-HYDROXYLASE ALPHA SUBUNIT"/>
    <property type="match status" value="1"/>
</dbReference>
<keyword evidence="3" id="KW-0472">Membrane</keyword>
<proteinExistence type="predicted"/>
<feature type="transmembrane region" description="Helical" evidence="3">
    <location>
        <begin position="20"/>
        <end position="44"/>
    </location>
</feature>
<dbReference type="InterPro" id="IPR045054">
    <property type="entry name" value="P4HA-like"/>
</dbReference>
<keyword evidence="3" id="KW-1133">Transmembrane helix</keyword>
<comment type="caution">
    <text evidence="4">The sequence shown here is derived from an EMBL/GenBank/DDBJ whole genome shotgun (WGS) entry which is preliminary data.</text>
</comment>
<evidence type="ECO:0000256" key="3">
    <source>
        <dbReference type="SAM" id="Phobius"/>
    </source>
</evidence>
<dbReference type="OrthoDB" id="420380at2759"/>
<dbReference type="AlphaFoldDB" id="A0A024GDQ8"/>
<name>A0A024GDQ8_9STRA</name>
<evidence type="ECO:0000313" key="4">
    <source>
        <dbReference type="EMBL" id="CCI44679.1"/>
    </source>
</evidence>
<gene>
    <name evidence="4" type="ORF">BN9_055030</name>
</gene>
<organism evidence="4 5">
    <name type="scientific">Albugo candida</name>
    <dbReference type="NCBI Taxonomy" id="65357"/>
    <lineage>
        <taxon>Eukaryota</taxon>
        <taxon>Sar</taxon>
        <taxon>Stramenopiles</taxon>
        <taxon>Oomycota</taxon>
        <taxon>Peronosporomycetes</taxon>
        <taxon>Albuginales</taxon>
        <taxon>Albuginaceae</taxon>
        <taxon>Albugo</taxon>
    </lineage>
</organism>
<dbReference type="GO" id="GO:0046872">
    <property type="term" value="F:metal ion binding"/>
    <property type="evidence" value="ECO:0007669"/>
    <property type="project" value="UniProtKB-KW"/>
</dbReference>
<accession>A0A024GDQ8</accession>
<dbReference type="STRING" id="65357.A0A024GDQ8"/>
<keyword evidence="1" id="KW-0479">Metal-binding</keyword>
<dbReference type="Proteomes" id="UP000053237">
    <property type="component" value="Unassembled WGS sequence"/>
</dbReference>
<protein>
    <recommendedName>
        <fullName evidence="6">Prolyl 4-hydroxylase alpha subunit domain-containing protein</fullName>
    </recommendedName>
</protein>
<dbReference type="GO" id="GO:0004656">
    <property type="term" value="F:procollagen-proline 4-dioxygenase activity"/>
    <property type="evidence" value="ECO:0007669"/>
    <property type="project" value="TreeGrafter"/>
</dbReference>
<evidence type="ECO:0000256" key="2">
    <source>
        <dbReference type="ARBA" id="ARBA00023004"/>
    </source>
</evidence>
<keyword evidence="2" id="KW-0408">Iron</keyword>
<evidence type="ECO:0008006" key="6">
    <source>
        <dbReference type="Google" id="ProtNLM"/>
    </source>
</evidence>
<keyword evidence="3" id="KW-0812">Transmembrane</keyword>
<reference evidence="4 5" key="1">
    <citation type="submission" date="2012-05" db="EMBL/GenBank/DDBJ databases">
        <title>Recombination and specialization in a pathogen metapopulation.</title>
        <authorList>
            <person name="Gardiner A."/>
            <person name="Kemen E."/>
            <person name="Schultz-Larsen T."/>
            <person name="MacLean D."/>
            <person name="Van Oosterhout C."/>
            <person name="Jones J.D.G."/>
        </authorList>
    </citation>
    <scope>NUCLEOTIDE SEQUENCE [LARGE SCALE GENOMIC DNA]</scope>
    <source>
        <strain evidence="4 5">Ac Nc2</strain>
    </source>
</reference>
<dbReference type="EMBL" id="CAIX01000077">
    <property type="protein sequence ID" value="CCI44679.1"/>
    <property type="molecule type" value="Genomic_DNA"/>
</dbReference>
<evidence type="ECO:0000313" key="5">
    <source>
        <dbReference type="Proteomes" id="UP000053237"/>
    </source>
</evidence>
<keyword evidence="5" id="KW-1185">Reference proteome</keyword>